<feature type="domain" description="Ketosynthase family 3 (KS3)" evidence="6">
    <location>
        <begin position="376"/>
        <end position="809"/>
    </location>
</feature>
<dbReference type="SMART" id="SM01294">
    <property type="entry name" value="PKS_PP_betabranch"/>
    <property type="match status" value="1"/>
</dbReference>
<keyword evidence="2" id="KW-0597">Phosphoprotein</keyword>
<dbReference type="PROSITE" id="PS00012">
    <property type="entry name" value="PHOSPHOPANTETHEINE"/>
    <property type="match status" value="1"/>
</dbReference>
<feature type="compositionally biased region" description="Basic residues" evidence="4">
    <location>
        <begin position="207"/>
        <end position="241"/>
    </location>
</feature>
<dbReference type="SMART" id="SM00825">
    <property type="entry name" value="PKS_KS"/>
    <property type="match status" value="1"/>
</dbReference>
<dbReference type="Gene3D" id="3.40.47.10">
    <property type="match status" value="1"/>
</dbReference>
<evidence type="ECO:0000313" key="8">
    <source>
        <dbReference type="Proteomes" id="UP000218505"/>
    </source>
</evidence>
<dbReference type="Gene3D" id="3.40.366.10">
    <property type="entry name" value="Malonyl-Coenzyme A Acyl Carrier Protein, domain 2"/>
    <property type="match status" value="1"/>
</dbReference>
<feature type="region of interest" description="Disordered" evidence="4">
    <location>
        <begin position="1732"/>
        <end position="1752"/>
    </location>
</feature>
<dbReference type="InterPro" id="IPR016039">
    <property type="entry name" value="Thiolase-like"/>
</dbReference>
<dbReference type="Pfam" id="PF00550">
    <property type="entry name" value="PP-binding"/>
    <property type="match status" value="2"/>
</dbReference>
<dbReference type="InterPro" id="IPR018201">
    <property type="entry name" value="Ketoacyl_synth_AS"/>
</dbReference>
<dbReference type="GO" id="GO:0005886">
    <property type="term" value="C:plasma membrane"/>
    <property type="evidence" value="ECO:0007669"/>
    <property type="project" value="TreeGrafter"/>
</dbReference>
<dbReference type="Proteomes" id="UP000218505">
    <property type="component" value="Chromosome"/>
</dbReference>
<feature type="domain" description="Carrier" evidence="5">
    <location>
        <begin position="1760"/>
        <end position="1834"/>
    </location>
</feature>
<evidence type="ECO:0000259" key="5">
    <source>
        <dbReference type="PROSITE" id="PS50075"/>
    </source>
</evidence>
<evidence type="ECO:0000256" key="2">
    <source>
        <dbReference type="ARBA" id="ARBA00022553"/>
    </source>
</evidence>
<keyword evidence="3" id="KW-0808">Transferase</keyword>
<feature type="compositionally biased region" description="Polar residues" evidence="4">
    <location>
        <begin position="1274"/>
        <end position="1294"/>
    </location>
</feature>
<dbReference type="SMART" id="SM00822">
    <property type="entry name" value="PKS_KR"/>
    <property type="match status" value="1"/>
</dbReference>
<dbReference type="SMART" id="SM00827">
    <property type="entry name" value="PKS_AT"/>
    <property type="match status" value="1"/>
</dbReference>
<evidence type="ECO:0000256" key="3">
    <source>
        <dbReference type="ARBA" id="ARBA00022679"/>
    </source>
</evidence>
<evidence type="ECO:0000256" key="4">
    <source>
        <dbReference type="SAM" id="MobiDB-lite"/>
    </source>
</evidence>
<feature type="compositionally biased region" description="Gly residues" evidence="4">
    <location>
        <begin position="39"/>
        <end position="48"/>
    </location>
</feature>
<feature type="compositionally biased region" description="Basic residues" evidence="4">
    <location>
        <begin position="78"/>
        <end position="113"/>
    </location>
</feature>
<feature type="compositionally biased region" description="Basic residues" evidence="4">
    <location>
        <begin position="16"/>
        <end position="26"/>
    </location>
</feature>
<organism evidence="7 8">
    <name type="scientific">Actinosynnema pretiosum</name>
    <dbReference type="NCBI Taxonomy" id="42197"/>
    <lineage>
        <taxon>Bacteria</taxon>
        <taxon>Bacillati</taxon>
        <taxon>Actinomycetota</taxon>
        <taxon>Actinomycetes</taxon>
        <taxon>Pseudonocardiales</taxon>
        <taxon>Pseudonocardiaceae</taxon>
        <taxon>Actinosynnema</taxon>
    </lineage>
</organism>
<dbReference type="InterPro" id="IPR036291">
    <property type="entry name" value="NAD(P)-bd_dom_sf"/>
</dbReference>
<dbReference type="GO" id="GO:0005737">
    <property type="term" value="C:cytoplasm"/>
    <property type="evidence" value="ECO:0007669"/>
    <property type="project" value="TreeGrafter"/>
</dbReference>
<dbReference type="PROSITE" id="PS50075">
    <property type="entry name" value="CARRIER"/>
    <property type="match status" value="2"/>
</dbReference>
<sequence>MLRGLRRAAEPGARGLRGHRRARGRARGGGTGASWNGTGRNGAGGTGAGRARAAGTGARPGGRRVRRPDAGSALPRASRGRGRPATRSRRAHHPRAGGRRAHRRAHPRGRRGLRPVGADARAPGARARGHDHRAGRGTGDAGGGAGGQRHRPPRGGAGRAARGRGGAGAAGRSAAAPGRARRRLRRSATGRPRPGRGRPGRLGRGLRAARRRRGRRRARPGRARGRHRGRDHRRGRARRAGGLRPADGRARHGVPQRRSRARDRLGRPPVSDRLEDAVAAVWAEVLGRPDVPDHDRTFFELGGRSVMLGPVREGLRAALGVEVPVSALLRHPTVAALAGHLRSGGAGAPGRAPASGGTGDGAAAPNRAPATGAHPGDALAITGMACRFPGADTPERFWELLRSGGTAVRSFDRAELLGAGVPAAVVDDPRHVPSGGHLEGADLFDAEAFGLSPLEARATDPQHRLFWECAWEALESAGMDPRRLRGADVGCFGGVGMALNAGPLRDTYLSTNLATDPELLAALPPLRVSFANDPDHTGARLAYALGLRGPAVAVQTACSTSLVALHLACRALRAGDCGTAVVAAAAVHTPFLSGHLHHEGGILSPDGVCRVFDADSRGTVGGNGAGAVVLRRLADALADGDPVLAVVRGTAINNDGADRMGYAAPSSSGQAAVIRAALADAGLSAADVGYVEAHGTGTELGDLVELTGLAEAFDGVGRGRCGLGSAKPVTGHLDTAAGMAGLIKAVLALRHGELPPLAHHRTPAGGLAQSPFFVPTTPTAWPGGPGRPRVAGVSSFGAGGTNAHAVLQEPPPRGPAAAPGPGVVLVSGRDGASLRATAASCARHLRDNPEEELSGVSATTLLGRPLGPHRVAVVAEDVASAAAGLERFLEGRAHRDVVTGVAGAEGGVAFAFSGQGGDVVGATAELLRHDPVFAAAFADCDRLLPGARLRAAVEADAAELRTSARLAQPLLLSFQHALTALWRACGVEPTAVLGHSLGEYGAAVTAGVLDLGDALELVAERGALMDERGLPGVMSAVRAEADRVAEAVARARGQVEIAAVNGPRDVVVAGDADAVAEVVRLLGEDAGAVPVPTTNPFHCAAVEPVLAPFGAALARRSFRAATLPILSAVDARHDGLLDGPGYWRDQVRLPVRFHDAVTRLLRTPPGAVLEIGPGAALTSASTRAGHDAPTRFLASVTRGRVRPRLLTAYATLLVLGAADPERHPCPPAGPVRRATLPPSTRPRRSHWVGPPPGPRAQVADSATTSAASQGTATYENATPDSATPENTTPDSATPDSAVPDSPASGAPLPRAQPTRTRPTLPTPQTRDTPDEGPAVLDVHWQQAPAPAAPARGALRWLVVGAGPTAADLARRARARGDRVRATPAHDPEHLNALLAGGPGPWRLLVVADAEPATRGALAALAHLAEHPPTAAHRVALVTGPDAPGPEALAALARTALAELPDLSCSHLALDDREDAAAAFAELLAEDGPPVLRLRGGGREIPALRPRAGTGRTALDPSATYLVTGAGGALGGHVLTWLAEAGARHVLAIGGRTGDARGLAALRGLDVLHARLDLADRRRLTALLAHARRVLPPLGGVVHAAGALADTTLTGVTDADLARAAAPKLPAARLVHELTGDQPLAFAVAFSSTASLLGAAGQAAYAVANADLDELMRRRRAAGLPGTTVHWGPWSGAGMAANSGQGGGIEPRAGIAALDALVASGAEHVCVLPAHDPRAGGGPLDRPPAPARRGRALPAPPRTAVELAGYLRGVVATVTGVEPGEIADEAGFAELGVDSLTGLRMRELLVAGLGVPLPATYLYRHSTIADLAGHLATASPTAPQRGGLA</sequence>
<dbReference type="InterPro" id="IPR001227">
    <property type="entry name" value="Ac_transferase_dom_sf"/>
</dbReference>
<dbReference type="CDD" id="cd00833">
    <property type="entry name" value="PKS"/>
    <property type="match status" value="1"/>
</dbReference>
<dbReference type="InterPro" id="IPR050091">
    <property type="entry name" value="PKS_NRPS_Biosynth_Enz"/>
</dbReference>
<dbReference type="GO" id="GO:0004312">
    <property type="term" value="F:fatty acid synthase activity"/>
    <property type="evidence" value="ECO:0007669"/>
    <property type="project" value="TreeGrafter"/>
</dbReference>
<dbReference type="SUPFAM" id="SSF53901">
    <property type="entry name" value="Thiolase-like"/>
    <property type="match status" value="1"/>
</dbReference>
<dbReference type="Pfam" id="PF00698">
    <property type="entry name" value="Acyl_transf_1"/>
    <property type="match status" value="1"/>
</dbReference>
<feature type="compositionally biased region" description="Basic residues" evidence="4">
    <location>
        <begin position="179"/>
        <end position="201"/>
    </location>
</feature>
<dbReference type="Gene3D" id="3.30.70.3290">
    <property type="match status" value="1"/>
</dbReference>
<dbReference type="Gene3D" id="3.40.50.720">
    <property type="entry name" value="NAD(P)-binding Rossmann-like Domain"/>
    <property type="match status" value="1"/>
</dbReference>
<dbReference type="SMART" id="SM00823">
    <property type="entry name" value="PKS_PP"/>
    <property type="match status" value="2"/>
</dbReference>
<dbReference type="InterPro" id="IPR006162">
    <property type="entry name" value="Ppantetheine_attach_site"/>
</dbReference>
<dbReference type="KEGG" id="apre:CNX65_17040"/>
<evidence type="ECO:0000259" key="6">
    <source>
        <dbReference type="PROSITE" id="PS52004"/>
    </source>
</evidence>
<feature type="compositionally biased region" description="Gly residues" evidence="4">
    <location>
        <begin position="136"/>
        <end position="147"/>
    </location>
</feature>
<feature type="region of interest" description="Disordered" evidence="4">
    <location>
        <begin position="1219"/>
        <end position="1332"/>
    </location>
</feature>
<name>A0A290Z729_9PSEU</name>
<dbReference type="EMBL" id="CP023445">
    <property type="protein sequence ID" value="ATE54773.1"/>
    <property type="molecule type" value="Genomic_DNA"/>
</dbReference>
<dbReference type="Pfam" id="PF16197">
    <property type="entry name" value="KAsynt_C_assoc"/>
    <property type="match status" value="1"/>
</dbReference>
<dbReference type="GO" id="GO:0031177">
    <property type="term" value="F:phosphopantetheine binding"/>
    <property type="evidence" value="ECO:0007669"/>
    <property type="project" value="InterPro"/>
</dbReference>
<dbReference type="GO" id="GO:0071770">
    <property type="term" value="P:DIM/DIP cell wall layer assembly"/>
    <property type="evidence" value="ECO:0007669"/>
    <property type="project" value="TreeGrafter"/>
</dbReference>
<evidence type="ECO:0008006" key="9">
    <source>
        <dbReference type="Google" id="ProtNLM"/>
    </source>
</evidence>
<evidence type="ECO:0000313" key="7">
    <source>
        <dbReference type="EMBL" id="ATE54773.1"/>
    </source>
</evidence>
<dbReference type="PROSITE" id="PS52004">
    <property type="entry name" value="KS3_2"/>
    <property type="match status" value="1"/>
</dbReference>
<dbReference type="SUPFAM" id="SSF52151">
    <property type="entry name" value="FabD/lysophospholipase-like"/>
    <property type="match status" value="1"/>
</dbReference>
<feature type="compositionally biased region" description="Low complexity" evidence="4">
    <location>
        <begin position="1256"/>
        <end position="1273"/>
    </location>
</feature>
<dbReference type="InterPro" id="IPR016035">
    <property type="entry name" value="Acyl_Trfase/lysoPLipase"/>
</dbReference>
<gene>
    <name evidence="7" type="ORF">CNX65_17040</name>
</gene>
<dbReference type="SUPFAM" id="SSF47336">
    <property type="entry name" value="ACP-like"/>
    <property type="match status" value="2"/>
</dbReference>
<feature type="region of interest" description="Disordered" evidence="4">
    <location>
        <begin position="1"/>
        <end position="269"/>
    </location>
</feature>
<dbReference type="InterPro" id="IPR014043">
    <property type="entry name" value="Acyl_transferase_dom"/>
</dbReference>
<dbReference type="InterPro" id="IPR013968">
    <property type="entry name" value="PKS_KR"/>
</dbReference>
<dbReference type="GO" id="GO:0004315">
    <property type="term" value="F:3-oxoacyl-[acyl-carrier-protein] synthase activity"/>
    <property type="evidence" value="ECO:0007669"/>
    <property type="project" value="InterPro"/>
</dbReference>
<dbReference type="SUPFAM" id="SSF51735">
    <property type="entry name" value="NAD(P)-binding Rossmann-fold domains"/>
    <property type="match status" value="2"/>
</dbReference>
<dbReference type="InterPro" id="IPR036736">
    <property type="entry name" value="ACP-like_sf"/>
</dbReference>
<keyword evidence="8" id="KW-1185">Reference proteome</keyword>
<dbReference type="Pfam" id="PF08659">
    <property type="entry name" value="KR"/>
    <property type="match status" value="1"/>
</dbReference>
<dbReference type="InterPro" id="IPR016036">
    <property type="entry name" value="Malonyl_transacylase_ACP-bd"/>
</dbReference>
<feature type="compositionally biased region" description="Low complexity" evidence="4">
    <location>
        <begin position="114"/>
        <end position="126"/>
    </location>
</feature>
<accession>A0A290Z729</accession>
<keyword evidence="1" id="KW-0596">Phosphopantetheine</keyword>
<feature type="domain" description="Carrier" evidence="5">
    <location>
        <begin position="269"/>
        <end position="345"/>
    </location>
</feature>
<proteinExistence type="predicted"/>
<feature type="region of interest" description="Disordered" evidence="4">
    <location>
        <begin position="342"/>
        <end position="376"/>
    </location>
</feature>
<dbReference type="SUPFAM" id="SSF55048">
    <property type="entry name" value="Probable ACP-binding domain of malonyl-CoA ACP transacylase"/>
    <property type="match status" value="1"/>
</dbReference>
<dbReference type="Pfam" id="PF00109">
    <property type="entry name" value="ketoacyl-synt"/>
    <property type="match status" value="1"/>
</dbReference>
<dbReference type="InterPro" id="IPR014030">
    <property type="entry name" value="Ketoacyl_synth_N"/>
</dbReference>
<dbReference type="InterPro" id="IPR057326">
    <property type="entry name" value="KR_dom"/>
</dbReference>
<protein>
    <recommendedName>
        <fullName evidence="9">Malonyl CoA-acyl carrier protein transacylase</fullName>
    </recommendedName>
</protein>
<dbReference type="PANTHER" id="PTHR43775">
    <property type="entry name" value="FATTY ACID SYNTHASE"/>
    <property type="match status" value="1"/>
</dbReference>
<reference evidence="7" key="1">
    <citation type="submission" date="2017-09" db="EMBL/GenBank/DDBJ databases">
        <title>Complete Genome Sequence of ansamitocin-producing Bacterium Actinosynnema pretiosum X47.</title>
        <authorList>
            <person name="Cao G."/>
            <person name="Zong G."/>
            <person name="Zhong C."/>
            <person name="Fu J."/>
        </authorList>
    </citation>
    <scope>NUCLEOTIDE SEQUENCE [LARGE SCALE GENOMIC DNA]</scope>
    <source>
        <strain evidence="7">X47</strain>
    </source>
</reference>
<feature type="compositionally biased region" description="Low complexity" evidence="4">
    <location>
        <begin position="349"/>
        <end position="373"/>
    </location>
</feature>
<dbReference type="InterPro" id="IPR032821">
    <property type="entry name" value="PKS_assoc"/>
</dbReference>
<dbReference type="InterPro" id="IPR020841">
    <property type="entry name" value="PKS_Beta-ketoAc_synthase_dom"/>
</dbReference>
<dbReference type="InterPro" id="IPR014031">
    <property type="entry name" value="Ketoacyl_synth_C"/>
</dbReference>
<feature type="compositionally biased region" description="Low complexity" evidence="4">
    <location>
        <begin position="1306"/>
        <end position="1326"/>
    </location>
</feature>
<dbReference type="InterPro" id="IPR020806">
    <property type="entry name" value="PKS_PP-bd"/>
</dbReference>
<dbReference type="InterPro" id="IPR009081">
    <property type="entry name" value="PP-bd_ACP"/>
</dbReference>
<evidence type="ECO:0000256" key="1">
    <source>
        <dbReference type="ARBA" id="ARBA00022450"/>
    </source>
</evidence>
<dbReference type="PROSITE" id="PS00606">
    <property type="entry name" value="KS3_1"/>
    <property type="match status" value="1"/>
</dbReference>
<dbReference type="PANTHER" id="PTHR43775:SF37">
    <property type="entry name" value="SI:DKEY-61P9.11"/>
    <property type="match status" value="1"/>
</dbReference>
<feature type="compositionally biased region" description="Gly residues" evidence="4">
    <location>
        <begin position="155"/>
        <end position="169"/>
    </location>
</feature>
<feature type="compositionally biased region" description="Basic residues" evidence="4">
    <location>
        <begin position="251"/>
        <end position="261"/>
    </location>
</feature>
<dbReference type="Gene3D" id="1.10.1200.10">
    <property type="entry name" value="ACP-like"/>
    <property type="match status" value="2"/>
</dbReference>
<dbReference type="Pfam" id="PF02801">
    <property type="entry name" value="Ketoacyl-synt_C"/>
    <property type="match status" value="1"/>
</dbReference>
<dbReference type="GO" id="GO:0006633">
    <property type="term" value="P:fatty acid biosynthetic process"/>
    <property type="evidence" value="ECO:0007669"/>
    <property type="project" value="InterPro"/>
</dbReference>